<evidence type="ECO:0000313" key="2">
    <source>
        <dbReference type="EMBL" id="KAK6195134.1"/>
    </source>
</evidence>
<comment type="caution">
    <text evidence="2">The sequence shown here is derived from an EMBL/GenBank/DDBJ whole genome shotgun (WGS) entry which is preliminary data.</text>
</comment>
<gene>
    <name evidence="2" type="ORF">SNE40_000620</name>
</gene>
<dbReference type="AlphaFoldDB" id="A0AAN8QH65"/>
<reference evidence="2 3" key="1">
    <citation type="submission" date="2024-01" db="EMBL/GenBank/DDBJ databases">
        <title>The genome of the rayed Mediterranean limpet Patella caerulea (Linnaeus, 1758).</title>
        <authorList>
            <person name="Anh-Thu Weber A."/>
            <person name="Halstead-Nussloch G."/>
        </authorList>
    </citation>
    <scope>NUCLEOTIDE SEQUENCE [LARGE SCALE GENOMIC DNA]</scope>
    <source>
        <strain evidence="2">AATW-2023a</strain>
        <tissue evidence="2">Whole specimen</tissue>
    </source>
</reference>
<keyword evidence="1" id="KW-0175">Coiled coil</keyword>
<dbReference type="Gene3D" id="3.30.70.1820">
    <property type="entry name" value="L1 transposable element, RRM domain"/>
    <property type="match status" value="1"/>
</dbReference>
<keyword evidence="3" id="KW-1185">Reference proteome</keyword>
<evidence type="ECO:0000256" key="1">
    <source>
        <dbReference type="SAM" id="Coils"/>
    </source>
</evidence>
<dbReference type="EMBL" id="JAZGQO010000001">
    <property type="protein sequence ID" value="KAK6195134.1"/>
    <property type="molecule type" value="Genomic_DNA"/>
</dbReference>
<accession>A0AAN8QH65</accession>
<name>A0AAN8QH65_PATCE</name>
<sequence length="271" mass="31123">MTENTDGEETNRDITGIYAILDTIKQEIDQIIKKDDMKIIISEITDCGLETLRKELKTEIKKLVNDATDDIREQYDAVLGQNEQLHAEKKEMQTKIDDLINNAQIGHRKANDAIRMANYNEQYSRKMNIRIFGLPNLQSRELQTTFIETIKKLTDIDVANEEIIAIHSLPSRSPDTPNPVIVKMRNTESKSNIMKHGKLLLAKQLKLADDITKNNPGLMNRTRENSHVDKVWYFNGAVYAKAAGKRRVWIDIFDNLSEKVLTAPLEVFQTR</sequence>
<feature type="coiled-coil region" evidence="1">
    <location>
        <begin position="53"/>
        <end position="102"/>
    </location>
</feature>
<evidence type="ECO:0000313" key="3">
    <source>
        <dbReference type="Proteomes" id="UP001347796"/>
    </source>
</evidence>
<protein>
    <submittedName>
        <fullName evidence="2">Uncharacterized protein</fullName>
    </submittedName>
</protein>
<organism evidence="2 3">
    <name type="scientific">Patella caerulea</name>
    <name type="common">Rayed Mediterranean limpet</name>
    <dbReference type="NCBI Taxonomy" id="87958"/>
    <lineage>
        <taxon>Eukaryota</taxon>
        <taxon>Metazoa</taxon>
        <taxon>Spiralia</taxon>
        <taxon>Lophotrochozoa</taxon>
        <taxon>Mollusca</taxon>
        <taxon>Gastropoda</taxon>
        <taxon>Patellogastropoda</taxon>
        <taxon>Patelloidea</taxon>
        <taxon>Patellidae</taxon>
        <taxon>Patella</taxon>
    </lineage>
</organism>
<proteinExistence type="predicted"/>
<dbReference type="Proteomes" id="UP001347796">
    <property type="component" value="Unassembled WGS sequence"/>
</dbReference>